<organism evidence="3 4">
    <name type="scientific">Deinococcus deserti (strain DSM 17065 / CIP 109153 / LMG 22923 / VCD115)</name>
    <dbReference type="NCBI Taxonomy" id="546414"/>
    <lineage>
        <taxon>Bacteria</taxon>
        <taxon>Thermotogati</taxon>
        <taxon>Deinococcota</taxon>
        <taxon>Deinococci</taxon>
        <taxon>Deinococcales</taxon>
        <taxon>Deinococcaceae</taxon>
        <taxon>Deinococcus</taxon>
    </lineage>
</organism>
<accession>C1CW61</accession>
<feature type="region of interest" description="Disordered" evidence="1">
    <location>
        <begin position="98"/>
        <end position="124"/>
    </location>
</feature>
<dbReference type="InterPro" id="IPR036390">
    <property type="entry name" value="WH_DNA-bd_sf"/>
</dbReference>
<dbReference type="HOGENOM" id="CLU_097806_0_0_0"/>
<evidence type="ECO:0000313" key="3">
    <source>
        <dbReference type="EMBL" id="ACO46428.1"/>
    </source>
</evidence>
<dbReference type="NCBIfam" id="NF033788">
    <property type="entry name" value="HTH_metalloreg"/>
    <property type="match status" value="1"/>
</dbReference>
<dbReference type="PRINTS" id="PR00778">
    <property type="entry name" value="HTHARSR"/>
</dbReference>
<dbReference type="STRING" id="546414.Deide_14741"/>
<dbReference type="KEGG" id="ddr:Deide_14741"/>
<dbReference type="SUPFAM" id="SSF46785">
    <property type="entry name" value="Winged helix' DNA-binding domain"/>
    <property type="match status" value="1"/>
</dbReference>
<dbReference type="OrthoDB" id="9799175at2"/>
<keyword evidence="4" id="KW-1185">Reference proteome</keyword>
<feature type="domain" description="HTH arsR-type" evidence="2">
    <location>
        <begin position="1"/>
        <end position="88"/>
    </location>
</feature>
<dbReference type="InterPro" id="IPR011991">
    <property type="entry name" value="ArsR-like_HTH"/>
</dbReference>
<feature type="compositionally biased region" description="Pro residues" evidence="1">
    <location>
        <begin position="111"/>
        <end position="124"/>
    </location>
</feature>
<dbReference type="GO" id="GO:0003700">
    <property type="term" value="F:DNA-binding transcription factor activity"/>
    <property type="evidence" value="ECO:0007669"/>
    <property type="project" value="InterPro"/>
</dbReference>
<reference evidence="3 4" key="1">
    <citation type="journal article" date="2009" name="PLoS Genet.">
        <title>Alliance of proteomics and genomics to unravel the specificities of Sahara bacterium Deinococcus deserti.</title>
        <authorList>
            <person name="de Groot A."/>
            <person name="Dulermo R."/>
            <person name="Ortet P."/>
            <person name="Blanchard L."/>
            <person name="Guerin P."/>
            <person name="Fernandez B."/>
            <person name="Vacherie B."/>
            <person name="Dossat C."/>
            <person name="Jolivet E."/>
            <person name="Siguier P."/>
            <person name="Chandler M."/>
            <person name="Barakat M."/>
            <person name="Dedieu A."/>
            <person name="Barbe V."/>
            <person name="Heulin T."/>
            <person name="Sommer S."/>
            <person name="Achouak W."/>
            <person name="Armengaud J."/>
        </authorList>
    </citation>
    <scope>NUCLEOTIDE SEQUENCE [LARGE SCALE GENOMIC DNA]</scope>
    <source>
        <strain evidence="4">DSM 17065 / CIP 109153 / LMG 22923 / VCD115</strain>
    </source>
</reference>
<sequence>MNVTTFSALAEPNRFQIVELLKEQPLTVGEIATRLQIRQPQASKHLRVLSDAGVVEVQAVANRRICRLRPEAFEELDSWLGPYRRLWSERFEQLDNYLQQLQHPGEESGVPDPPPQPPADPATP</sequence>
<gene>
    <name evidence="3" type="ordered locus">Deide_14741</name>
</gene>
<evidence type="ECO:0000259" key="2">
    <source>
        <dbReference type="PROSITE" id="PS50987"/>
    </source>
</evidence>
<dbReference type="PROSITE" id="PS50987">
    <property type="entry name" value="HTH_ARSR_2"/>
    <property type="match status" value="1"/>
</dbReference>
<dbReference type="Gene3D" id="1.10.10.10">
    <property type="entry name" value="Winged helix-like DNA-binding domain superfamily/Winged helix DNA-binding domain"/>
    <property type="match status" value="1"/>
</dbReference>
<dbReference type="EMBL" id="CP001114">
    <property type="protein sequence ID" value="ACO46428.1"/>
    <property type="molecule type" value="Genomic_DNA"/>
</dbReference>
<evidence type="ECO:0000256" key="1">
    <source>
        <dbReference type="SAM" id="MobiDB-lite"/>
    </source>
</evidence>
<dbReference type="InterPro" id="IPR036388">
    <property type="entry name" value="WH-like_DNA-bd_sf"/>
</dbReference>
<dbReference type="CDD" id="cd00090">
    <property type="entry name" value="HTH_ARSR"/>
    <property type="match status" value="1"/>
</dbReference>
<dbReference type="Pfam" id="PF12840">
    <property type="entry name" value="HTH_20"/>
    <property type="match status" value="1"/>
</dbReference>
<dbReference type="Proteomes" id="UP000002208">
    <property type="component" value="Chromosome"/>
</dbReference>
<dbReference type="PaxDb" id="546414-Deide_14741"/>
<dbReference type="InterPro" id="IPR001845">
    <property type="entry name" value="HTH_ArsR_DNA-bd_dom"/>
</dbReference>
<dbReference type="PANTHER" id="PTHR38600:SF1">
    <property type="entry name" value="TRANSCRIPTIONAL REGULATORY PROTEIN"/>
    <property type="match status" value="1"/>
</dbReference>
<dbReference type="eggNOG" id="COG0640">
    <property type="taxonomic scope" value="Bacteria"/>
</dbReference>
<evidence type="ECO:0000313" key="4">
    <source>
        <dbReference type="Proteomes" id="UP000002208"/>
    </source>
</evidence>
<name>C1CW61_DEIDV</name>
<dbReference type="AlphaFoldDB" id="C1CW61"/>
<dbReference type="SMART" id="SM00418">
    <property type="entry name" value="HTH_ARSR"/>
    <property type="match status" value="1"/>
</dbReference>
<dbReference type="RefSeq" id="WP_012693551.1">
    <property type="nucleotide sequence ID" value="NC_012526.1"/>
</dbReference>
<proteinExistence type="predicted"/>
<dbReference type="PANTHER" id="PTHR38600">
    <property type="entry name" value="TRANSCRIPTIONAL REGULATORY PROTEIN"/>
    <property type="match status" value="1"/>
</dbReference>
<protein>
    <submittedName>
        <fullName evidence="3">Putative Transcriptional regulator, ArsR family</fullName>
    </submittedName>
</protein>